<feature type="region of interest" description="Disordered" evidence="3">
    <location>
        <begin position="510"/>
        <end position="529"/>
    </location>
</feature>
<feature type="domain" description="Glutamate synthase" evidence="4">
    <location>
        <begin position="143"/>
        <end position="458"/>
    </location>
</feature>
<feature type="compositionally biased region" description="Basic and acidic residues" evidence="3">
    <location>
        <begin position="519"/>
        <end position="529"/>
    </location>
</feature>
<protein>
    <submittedName>
        <fullName evidence="5">FMN-binding glutamate synthase family protein</fullName>
    </submittedName>
</protein>
<dbReference type="Pfam" id="PF01645">
    <property type="entry name" value="Glu_synthase"/>
    <property type="match status" value="1"/>
</dbReference>
<evidence type="ECO:0000313" key="5">
    <source>
        <dbReference type="EMBL" id="PKZ41421.1"/>
    </source>
</evidence>
<dbReference type="AlphaFoldDB" id="A0A2I1P9Z9"/>
<dbReference type="SUPFAM" id="SSF51395">
    <property type="entry name" value="FMN-linked oxidoreductases"/>
    <property type="match status" value="1"/>
</dbReference>
<comment type="similarity">
    <text evidence="1 2">Belongs to the glutamate synthase family.</text>
</comment>
<reference evidence="5 6" key="1">
    <citation type="submission" date="2017-12" db="EMBL/GenBank/DDBJ databases">
        <title>Phylogenetic diversity of female urinary microbiome.</title>
        <authorList>
            <person name="Thomas-White K."/>
            <person name="Wolfe A.J."/>
        </authorList>
    </citation>
    <scope>NUCLEOTIDE SEQUENCE [LARGE SCALE GENOMIC DNA]</scope>
    <source>
        <strain evidence="5 6">UMB1298</strain>
    </source>
</reference>
<dbReference type="PIRSF" id="PIRSF006429">
    <property type="entry name" value="GOGAT_lg_2"/>
    <property type="match status" value="1"/>
</dbReference>
<sequence>MHPIKALAIPALGLAGWAAQNAFQKKHAILRTFPVLGNARFALETIGPELRQYIVAMNNEERPFDRDERSWIYAAAKEQNTYKGFGTDNNVEFDEGWLVVKHRTFSTEAPPTSHGHKGDPARLPSAKVLGGPRGRRHAFRPDSIVNVSAMSYGSLSGHAVQALNNGVRMAGAMQNTGEGGLSEHHKQGGDLIYQVGTGYFGCRDEKGRLSIPRLVELTQANPVRAIEIKLSQGAKPGLGGMLPGEKVTPEIAAIRGVPVGEDVASPSRHSAFRDVDSMLDVVEEIAEATGLPVGIKAAIGEMGMWEELADRMIDRTRGVDFITVDGGEGGTGAAPLLFSDHVALPFRLGFARVYSTFARAGITDDVTFIGAGKLGLPSNAIVAMAMGADMLYVAREAMMSVGCIQAQKCHTGGCPTGVATQNKWLERGLDVPSKSLRAANYIRALRAQLLKLSEAVGVPHPGFVTCDDLELMWGTREGRTLREIYGYELGWGGVPEANRREVMDLMHALTQPDETDNVAADRESVSPGH</sequence>
<dbReference type="GO" id="GO:0015930">
    <property type="term" value="F:glutamate synthase activity"/>
    <property type="evidence" value="ECO:0007669"/>
    <property type="project" value="InterPro"/>
</dbReference>
<dbReference type="InterPro" id="IPR002932">
    <property type="entry name" value="Glu_synthdom"/>
</dbReference>
<dbReference type="OrthoDB" id="9758182at2"/>
<dbReference type="InterPro" id="IPR024188">
    <property type="entry name" value="GltB"/>
</dbReference>
<dbReference type="EMBL" id="PKIZ01000013">
    <property type="protein sequence ID" value="PKZ41421.1"/>
    <property type="molecule type" value="Genomic_DNA"/>
</dbReference>
<accession>A0A2I1P9Z9</accession>
<evidence type="ECO:0000256" key="3">
    <source>
        <dbReference type="SAM" id="MobiDB-lite"/>
    </source>
</evidence>
<dbReference type="Gene3D" id="3.20.20.70">
    <property type="entry name" value="Aldolase class I"/>
    <property type="match status" value="1"/>
</dbReference>
<dbReference type="GO" id="GO:0006537">
    <property type="term" value="P:glutamate biosynthetic process"/>
    <property type="evidence" value="ECO:0007669"/>
    <property type="project" value="InterPro"/>
</dbReference>
<dbReference type="InterPro" id="IPR013785">
    <property type="entry name" value="Aldolase_TIM"/>
</dbReference>
<dbReference type="PANTHER" id="PTHR43819">
    <property type="entry name" value="ARCHAEAL-TYPE GLUTAMATE SYNTHASE [NADPH]"/>
    <property type="match status" value="1"/>
</dbReference>
<evidence type="ECO:0000256" key="2">
    <source>
        <dbReference type="PIRNR" id="PIRNR006429"/>
    </source>
</evidence>
<name>A0A2I1P9Z9_9MICO</name>
<dbReference type="RefSeq" id="WP_070703181.1">
    <property type="nucleotide sequence ID" value="NZ_PKIZ01000013.1"/>
</dbReference>
<comment type="caution">
    <text evidence="5">The sequence shown here is derived from an EMBL/GenBank/DDBJ whole genome shotgun (WGS) entry which is preliminary data.</text>
</comment>
<evidence type="ECO:0000256" key="1">
    <source>
        <dbReference type="ARBA" id="ARBA00009716"/>
    </source>
</evidence>
<keyword evidence="6" id="KW-1185">Reference proteome</keyword>
<gene>
    <name evidence="5" type="ORF">CYJ76_07625</name>
</gene>
<organism evidence="5 6">
    <name type="scientific">Kytococcus schroeteri</name>
    <dbReference type="NCBI Taxonomy" id="138300"/>
    <lineage>
        <taxon>Bacteria</taxon>
        <taxon>Bacillati</taxon>
        <taxon>Actinomycetota</taxon>
        <taxon>Actinomycetes</taxon>
        <taxon>Micrococcales</taxon>
        <taxon>Kytococcaceae</taxon>
        <taxon>Kytococcus</taxon>
    </lineage>
</organism>
<evidence type="ECO:0000259" key="4">
    <source>
        <dbReference type="Pfam" id="PF01645"/>
    </source>
</evidence>
<dbReference type="CDD" id="cd02808">
    <property type="entry name" value="GltS_FMN"/>
    <property type="match status" value="1"/>
</dbReference>
<dbReference type="Proteomes" id="UP000234206">
    <property type="component" value="Unassembled WGS sequence"/>
</dbReference>
<dbReference type="PANTHER" id="PTHR43819:SF1">
    <property type="entry name" value="ARCHAEAL-TYPE GLUTAMATE SYNTHASE [NADPH]"/>
    <property type="match status" value="1"/>
</dbReference>
<evidence type="ECO:0000313" key="6">
    <source>
        <dbReference type="Proteomes" id="UP000234206"/>
    </source>
</evidence>
<proteinExistence type="inferred from homology"/>